<reference evidence="8" key="1">
    <citation type="journal article" date="2018" name="Int. J. Syst. Evol. Microbiol.">
        <title>Jatrophihabitans telluris sp. nov., isolated from sediment soil of lava forest wetlands and the emended description of the genus Jatrophihabitans.</title>
        <authorList>
            <person name="Lee K.C."/>
            <person name="Suh M.K."/>
            <person name="Eom M.K."/>
            <person name="Kim K.K."/>
            <person name="Kim J.S."/>
            <person name="Kim D.S."/>
            <person name="Ko S.H."/>
            <person name="Shin Y.K."/>
            <person name="Lee J.S."/>
        </authorList>
    </citation>
    <scope>NUCLEOTIDE SEQUENCE</scope>
    <source>
        <strain evidence="8">N237</strain>
    </source>
</reference>
<feature type="domain" description="Type II secretion system protein GspF" evidence="7">
    <location>
        <begin position="113"/>
        <end position="237"/>
    </location>
</feature>
<dbReference type="Pfam" id="PF00482">
    <property type="entry name" value="T2SSF"/>
    <property type="match status" value="1"/>
</dbReference>
<keyword evidence="2" id="KW-1003">Cell membrane</keyword>
<accession>A0ABY4R161</accession>
<sequence>MGALLGLVAGLGLLLMWRSGARAPKQSTRRRRWSAGREELLRQAGVTGVSSAQLSVLQTGCGVFAFVAVEVMTGAVPVAVCFAAFAAAAPMAMVLRMRGRRQFALRELWPEAIDNLASAVRAGMSLPEGISALAVRGPEPLRPAFTRFAIEYRASGRFSTCLDSLKHELSDPVGDRVCETLRVARDVGGSDLGTVLRTLSELLRADGRTRAELETRQSWTVNAARLAVAAPWLVLLLLGTQPATLRAYNSGGGVVLLAAGAGICLLAYRVMVRIGRLPEEARVLR</sequence>
<organism evidence="8 9">
    <name type="scientific">Jatrophihabitans telluris</name>
    <dbReference type="NCBI Taxonomy" id="2038343"/>
    <lineage>
        <taxon>Bacteria</taxon>
        <taxon>Bacillati</taxon>
        <taxon>Actinomycetota</taxon>
        <taxon>Actinomycetes</taxon>
        <taxon>Jatrophihabitantales</taxon>
        <taxon>Jatrophihabitantaceae</taxon>
        <taxon>Jatrophihabitans</taxon>
    </lineage>
</organism>
<evidence type="ECO:0000256" key="5">
    <source>
        <dbReference type="ARBA" id="ARBA00023136"/>
    </source>
</evidence>
<evidence type="ECO:0000313" key="9">
    <source>
        <dbReference type="Proteomes" id="UP001056336"/>
    </source>
</evidence>
<evidence type="ECO:0000256" key="6">
    <source>
        <dbReference type="SAM" id="Phobius"/>
    </source>
</evidence>
<keyword evidence="9" id="KW-1185">Reference proteome</keyword>
<proteinExistence type="predicted"/>
<dbReference type="EMBL" id="CP097332">
    <property type="protein sequence ID" value="UQX89504.1"/>
    <property type="molecule type" value="Genomic_DNA"/>
</dbReference>
<protein>
    <submittedName>
        <fullName evidence="8">Type II secretion system F family protein</fullName>
    </submittedName>
</protein>
<dbReference type="PANTHER" id="PTHR35007:SF2">
    <property type="entry name" value="PILUS ASSEMBLE PROTEIN"/>
    <property type="match status" value="1"/>
</dbReference>
<dbReference type="Proteomes" id="UP001056336">
    <property type="component" value="Chromosome"/>
</dbReference>
<dbReference type="RefSeq" id="WP_249773400.1">
    <property type="nucleotide sequence ID" value="NZ_CP097332.1"/>
</dbReference>
<evidence type="ECO:0000313" key="8">
    <source>
        <dbReference type="EMBL" id="UQX89504.1"/>
    </source>
</evidence>
<keyword evidence="4 6" id="KW-1133">Transmembrane helix</keyword>
<evidence type="ECO:0000256" key="4">
    <source>
        <dbReference type="ARBA" id="ARBA00022989"/>
    </source>
</evidence>
<feature type="transmembrane region" description="Helical" evidence="6">
    <location>
        <begin position="247"/>
        <end position="268"/>
    </location>
</feature>
<evidence type="ECO:0000259" key="7">
    <source>
        <dbReference type="Pfam" id="PF00482"/>
    </source>
</evidence>
<feature type="transmembrane region" description="Helical" evidence="6">
    <location>
        <begin position="223"/>
        <end position="241"/>
    </location>
</feature>
<reference evidence="8" key="2">
    <citation type="submission" date="2022-05" db="EMBL/GenBank/DDBJ databases">
        <authorList>
            <person name="Kim J.-S."/>
            <person name="Lee K."/>
            <person name="Suh M."/>
            <person name="Eom M."/>
            <person name="Kim J.-S."/>
            <person name="Kim D.-S."/>
            <person name="Ko S.-H."/>
            <person name="Shin Y."/>
            <person name="Lee J.-S."/>
        </authorList>
    </citation>
    <scope>NUCLEOTIDE SEQUENCE</scope>
    <source>
        <strain evidence="8">N237</strain>
    </source>
</reference>
<dbReference type="InterPro" id="IPR018076">
    <property type="entry name" value="T2SS_GspF_dom"/>
</dbReference>
<gene>
    <name evidence="8" type="ORF">M6D93_05720</name>
</gene>
<name>A0ABY4R161_9ACTN</name>
<evidence type="ECO:0000256" key="2">
    <source>
        <dbReference type="ARBA" id="ARBA00022475"/>
    </source>
</evidence>
<evidence type="ECO:0000256" key="1">
    <source>
        <dbReference type="ARBA" id="ARBA00004651"/>
    </source>
</evidence>
<keyword evidence="5 6" id="KW-0472">Membrane</keyword>
<feature type="transmembrane region" description="Helical" evidence="6">
    <location>
        <begin position="74"/>
        <end position="95"/>
    </location>
</feature>
<evidence type="ECO:0000256" key="3">
    <source>
        <dbReference type="ARBA" id="ARBA00022692"/>
    </source>
</evidence>
<keyword evidence="3 6" id="KW-0812">Transmembrane</keyword>
<comment type="subcellular location">
    <subcellularLocation>
        <location evidence="1">Cell membrane</location>
        <topology evidence="1">Multi-pass membrane protein</topology>
    </subcellularLocation>
</comment>
<dbReference type="PANTHER" id="PTHR35007">
    <property type="entry name" value="INTEGRAL MEMBRANE PROTEIN-RELATED"/>
    <property type="match status" value="1"/>
</dbReference>